<sequence>MLLKHGGSPPPAVAVHSPGSSTGESWKSVPPMQQQQQQPSDQGGVAPCELPCDVLAAFISPVQLPYCSLPQQQSQQQQQLLLRHSAVRPFEGASSPVPPAGSTEASRHPDGRVGLEAPGRVSWGPLGGPPEEASRRALPSHAFGDGCSEATSDAAPADRAAAFRKGSPAEAARGPRGPPWGPVELPSRGPPGLLAVAAWLAAPYTALSPQEKEALLQQLHQNEQMQHQILRSLQQQQRQQRRWRRLLEACEGPPPSPVNSLEGSSAAQAALLPSSGALFSTRVSASQQGGAQLSLREPLESSEISPQTVAAAAPTAAACAPSGVPGAPPLGRGGAPPIWGLFPYGGMQELAAPPAKAAAAAETPTESYCPPPSGELSTSAAAAAPPPQVSYAMPSALSGLQATALTTPGETCPLAFAGEAFARGCRSGAGNALRGLPEGPLLSADTPVVELSAQQFHASLPAVGAATTGAETKGATTSSLPFASTGAAGVACAVGGDCRSLSEAACACLVMPEDSSASPPEGFCAVPPPYSKAASAGGRCVKFGEGGRRRAGRRVAGRRGGRRSMCVSACVLKGAFGNANVDPKQSNSSPLALSRSPSVARTAACAVLGFGSGMPVQTKLAEDPVIGLVNLGGGSCFLNVVLQCLAHIQPLRDFYLHYGTMLPPSQLLGRQYEAYTSYLEASRQHVRRLKRGPHQLIPTPTYTTSVTWELAVVINHMWRSPSSVRFLKPEALYQVCCRIMPDFDPREMHDSDEFLRLLLDFLDAELRAAAAGVPLHRALMMQAMPKKLSRWPFRRSASSDAAAAAAAAASVTASGRIGGEAALRAHGEANGGNVLKAPGEENTPQTELSAAATAPTRGHSAEGYYPADLCDISTLFSVFFEGAEVDKVRCTRCGRCTATLVPFKSLAVAMTREAQEESCQHASLRLKPASFFHLLSKVDLVECLNRHFADDCDSLKLSSGEGYFCEQCNSKQDAVKSCSLVQDHLPFILCLTLKRFVRGKETYKIWNPVHFDDFVDLSRYVEDSSDADAPLISEAASRTPPKAETGEAYTASWRSGIEGKPTSSNTPASDEESLNKGREAPASEAACAGVLQTAEKKPAQGPSAPDGAHAPAESRTVSTARRNELEQHASRRYTYKLVALVEHEGPATEQGHYVCYVKHIGSNAWFRADDKIVEPVDLQRVLVACPYILFYQRLSSSADCADSQHAASETCASRQSAGAANDAVAGGQSDKAGGGLGLSKQLTIASGLSMGQWQSWQQLIIRLFTSSNVVPKTGELATCVGSRNVRQASPHSLATALQHEGLLAELCALHFCASCRAGEKPEPASRGLAMNCSLLESQAHHLMGEQGAPPALEISD</sequence>
<dbReference type="SUPFAM" id="SSF54001">
    <property type="entry name" value="Cysteine proteinases"/>
    <property type="match status" value="1"/>
</dbReference>
<protein>
    <submittedName>
        <fullName evidence="5">Uncharacterized protein LOC34620474</fullName>
    </submittedName>
</protein>
<keyword evidence="4" id="KW-1185">Reference proteome</keyword>
<dbReference type="PROSITE" id="PS00973">
    <property type="entry name" value="USP_2"/>
    <property type="match status" value="1"/>
</dbReference>
<feature type="domain" description="USP" evidence="2">
    <location>
        <begin position="626"/>
        <end position="1194"/>
    </location>
</feature>
<dbReference type="Proteomes" id="UP000515125">
    <property type="component" value="Unplaced"/>
</dbReference>
<dbReference type="InterPro" id="IPR050164">
    <property type="entry name" value="Peptidase_C19"/>
</dbReference>
<feature type="region of interest" description="Disordered" evidence="1">
    <location>
        <begin position="363"/>
        <end position="382"/>
    </location>
</feature>
<dbReference type="Pfam" id="PF00443">
    <property type="entry name" value="UCH"/>
    <property type="match status" value="1"/>
</dbReference>
<feature type="region of interest" description="Disordered" evidence="1">
    <location>
        <begin position="1031"/>
        <end position="1122"/>
    </location>
</feature>
<proteinExistence type="predicted"/>
<dbReference type="OrthoDB" id="348010at2759"/>
<name>A0A6P6RZ60_9EIME</name>
<dbReference type="GO" id="GO:0016579">
    <property type="term" value="P:protein deubiquitination"/>
    <property type="evidence" value="ECO:0007669"/>
    <property type="project" value="InterPro"/>
</dbReference>
<dbReference type="GO" id="GO:0005829">
    <property type="term" value="C:cytosol"/>
    <property type="evidence" value="ECO:0007669"/>
    <property type="project" value="TreeGrafter"/>
</dbReference>
<evidence type="ECO:0000256" key="1">
    <source>
        <dbReference type="SAM" id="MobiDB-lite"/>
    </source>
</evidence>
<dbReference type="InterPro" id="IPR028889">
    <property type="entry name" value="USP"/>
</dbReference>
<dbReference type="RefSeq" id="XP_026192804.1">
    <property type="nucleotide sequence ID" value="XM_026337019.1"/>
</dbReference>
<dbReference type="InterPro" id="IPR017896">
    <property type="entry name" value="4Fe4S_Fe-S-bd"/>
</dbReference>
<dbReference type="PROSITE" id="PS50235">
    <property type="entry name" value="USP_3"/>
    <property type="match status" value="1"/>
</dbReference>
<accession>A0A6P6RZ60</accession>
<evidence type="ECO:0000313" key="4">
    <source>
        <dbReference type="Proteomes" id="UP000515125"/>
    </source>
</evidence>
<dbReference type="PANTHER" id="PTHR24006">
    <property type="entry name" value="UBIQUITIN CARBOXYL-TERMINAL HYDROLASE"/>
    <property type="match status" value="1"/>
</dbReference>
<gene>
    <name evidence="5" type="primary">LOC34620474</name>
</gene>
<feature type="domain" description="4Fe-4S ferredoxin-type" evidence="3">
    <location>
        <begin position="881"/>
        <end position="911"/>
    </location>
</feature>
<organism evidence="4 5">
    <name type="scientific">Cyclospora cayetanensis</name>
    <dbReference type="NCBI Taxonomy" id="88456"/>
    <lineage>
        <taxon>Eukaryota</taxon>
        <taxon>Sar</taxon>
        <taxon>Alveolata</taxon>
        <taxon>Apicomplexa</taxon>
        <taxon>Conoidasida</taxon>
        <taxon>Coccidia</taxon>
        <taxon>Eucoccidiorida</taxon>
        <taxon>Eimeriorina</taxon>
        <taxon>Eimeriidae</taxon>
        <taxon>Cyclospora</taxon>
    </lineage>
</organism>
<feature type="compositionally biased region" description="Low complexity" evidence="1">
    <location>
        <begin position="150"/>
        <end position="160"/>
    </location>
</feature>
<dbReference type="InterPro" id="IPR018200">
    <property type="entry name" value="USP_CS"/>
</dbReference>
<evidence type="ECO:0000259" key="2">
    <source>
        <dbReference type="PROSITE" id="PS50235"/>
    </source>
</evidence>
<reference evidence="5" key="1">
    <citation type="submission" date="2025-08" db="UniProtKB">
        <authorList>
            <consortium name="RefSeq"/>
        </authorList>
    </citation>
    <scope>IDENTIFICATION</scope>
</reference>
<dbReference type="PROSITE" id="PS51379">
    <property type="entry name" value="4FE4S_FER_2"/>
    <property type="match status" value="1"/>
</dbReference>
<dbReference type="CDD" id="cd02257">
    <property type="entry name" value="Peptidase_C19"/>
    <property type="match status" value="1"/>
</dbReference>
<feature type="region of interest" description="Disordered" evidence="1">
    <location>
        <begin position="90"/>
        <end position="186"/>
    </location>
</feature>
<evidence type="ECO:0000313" key="5">
    <source>
        <dbReference type="RefSeq" id="XP_026192804.1"/>
    </source>
</evidence>
<evidence type="ECO:0000259" key="3">
    <source>
        <dbReference type="PROSITE" id="PS51379"/>
    </source>
</evidence>
<feature type="region of interest" description="Disordered" evidence="1">
    <location>
        <begin position="830"/>
        <end position="853"/>
    </location>
</feature>
<dbReference type="InterPro" id="IPR038765">
    <property type="entry name" value="Papain-like_cys_pep_sf"/>
</dbReference>
<dbReference type="Gene3D" id="3.90.70.10">
    <property type="entry name" value="Cysteine proteinases"/>
    <property type="match status" value="1"/>
</dbReference>
<feature type="region of interest" description="Disordered" evidence="1">
    <location>
        <begin position="1"/>
        <end position="44"/>
    </location>
</feature>
<dbReference type="GO" id="GO:0004843">
    <property type="term" value="F:cysteine-type deubiquitinase activity"/>
    <property type="evidence" value="ECO:0007669"/>
    <property type="project" value="InterPro"/>
</dbReference>
<dbReference type="GO" id="GO:0005634">
    <property type="term" value="C:nucleus"/>
    <property type="evidence" value="ECO:0007669"/>
    <property type="project" value="TreeGrafter"/>
</dbReference>
<dbReference type="GeneID" id="34620474"/>
<dbReference type="InterPro" id="IPR001394">
    <property type="entry name" value="Peptidase_C19_UCH"/>
</dbReference>